<evidence type="ECO:0000256" key="2">
    <source>
        <dbReference type="SAM" id="SignalP"/>
    </source>
</evidence>
<proteinExistence type="predicted"/>
<accession>A0A225W7F0</accession>
<sequence length="104" mass="11753">MRAVYIFAVIIAGTLHANGVGGVALPASKAIDDVAQFPSTGATQTDGGRQLRWQTQQSSDKYETAEERGLSKLIPNSKLWLKTKFWKWWEKEKQINRNWRASMS</sequence>
<evidence type="ECO:0000313" key="4">
    <source>
        <dbReference type="Proteomes" id="UP000198211"/>
    </source>
</evidence>
<dbReference type="AlphaFoldDB" id="A0A225W7F0"/>
<reference evidence="4" key="1">
    <citation type="submission" date="2017-03" db="EMBL/GenBank/DDBJ databases">
        <title>Phytopthora megakarya and P. palmivora, two closely related causual agents of cacao black pod achieved similar genome size and gene model numbers by different mechanisms.</title>
        <authorList>
            <person name="Ali S."/>
            <person name="Shao J."/>
            <person name="Larry D.J."/>
            <person name="Kronmiller B."/>
            <person name="Shen D."/>
            <person name="Strem M.D."/>
            <person name="Melnick R.L."/>
            <person name="Guiltinan M.J."/>
            <person name="Tyler B.M."/>
            <person name="Meinhardt L.W."/>
            <person name="Bailey B.A."/>
        </authorList>
    </citation>
    <scope>NUCLEOTIDE SEQUENCE [LARGE SCALE GENOMIC DNA]</scope>
    <source>
        <strain evidence="4">zdho120</strain>
    </source>
</reference>
<keyword evidence="4" id="KW-1185">Reference proteome</keyword>
<protein>
    <submittedName>
        <fullName evidence="3">RxLR effector protein</fullName>
    </submittedName>
</protein>
<feature type="region of interest" description="Disordered" evidence="1">
    <location>
        <begin position="38"/>
        <end position="58"/>
    </location>
</feature>
<evidence type="ECO:0000313" key="3">
    <source>
        <dbReference type="EMBL" id="OWZ13515.1"/>
    </source>
</evidence>
<name>A0A225W7F0_9STRA</name>
<feature type="signal peptide" evidence="2">
    <location>
        <begin position="1"/>
        <end position="17"/>
    </location>
</feature>
<feature type="chain" id="PRO_5012398075" evidence="2">
    <location>
        <begin position="18"/>
        <end position="104"/>
    </location>
</feature>
<keyword evidence="2" id="KW-0732">Signal</keyword>
<comment type="caution">
    <text evidence="3">The sequence shown here is derived from an EMBL/GenBank/DDBJ whole genome shotgun (WGS) entry which is preliminary data.</text>
</comment>
<organism evidence="3 4">
    <name type="scientific">Phytophthora megakarya</name>
    <dbReference type="NCBI Taxonomy" id="4795"/>
    <lineage>
        <taxon>Eukaryota</taxon>
        <taxon>Sar</taxon>
        <taxon>Stramenopiles</taxon>
        <taxon>Oomycota</taxon>
        <taxon>Peronosporomycetes</taxon>
        <taxon>Peronosporales</taxon>
        <taxon>Peronosporaceae</taxon>
        <taxon>Phytophthora</taxon>
    </lineage>
</organism>
<gene>
    <name evidence="3" type="ORF">PHMEG_00013140</name>
</gene>
<evidence type="ECO:0000256" key="1">
    <source>
        <dbReference type="SAM" id="MobiDB-lite"/>
    </source>
</evidence>
<dbReference type="EMBL" id="NBNE01001558">
    <property type="protein sequence ID" value="OWZ13515.1"/>
    <property type="molecule type" value="Genomic_DNA"/>
</dbReference>
<dbReference type="Proteomes" id="UP000198211">
    <property type="component" value="Unassembled WGS sequence"/>
</dbReference>